<dbReference type="InterPro" id="IPR036770">
    <property type="entry name" value="Ankyrin_rpt-contain_sf"/>
</dbReference>
<name>A0A7S4V364_9DINO</name>
<dbReference type="SUPFAM" id="SSF48403">
    <property type="entry name" value="Ankyrin repeat"/>
    <property type="match status" value="1"/>
</dbReference>
<gene>
    <name evidence="1" type="ORF">AMON00008_LOCUS1123</name>
</gene>
<evidence type="ECO:0000313" key="1">
    <source>
        <dbReference type="EMBL" id="CAE4561504.1"/>
    </source>
</evidence>
<dbReference type="Gene3D" id="1.25.40.20">
    <property type="entry name" value="Ankyrin repeat-containing domain"/>
    <property type="match status" value="1"/>
</dbReference>
<sequence length="306" mass="32950">MLSDNGYSRTEGWRAEVHGRGAASRASQMRKQARRGRSVVFVDEWPENWSQHPLGAANFVRVLVRLGGRPVCRLLAPQSVTTRVLQNAIWQHLGIPVGDRELMLKGMVDWEQQRPLARAGSGVSTVEIGPGHPLGGSWSISREVAEEAPAPYTRPLQGPPQPMDPSVVPRPPLIARVAGPGPATAALAGGGELHLAILLGDLEACWAILDHGPFSALRARDVHGRSVLHIAAACGYADLSAAILRHPEFGQASATLLDHNGCSAYMLAPPEVRSAFEVVQAVSSATSSSEPFSSMRPFESYCERWQ</sequence>
<dbReference type="EMBL" id="HBNR01001594">
    <property type="protein sequence ID" value="CAE4561504.1"/>
    <property type="molecule type" value="Transcribed_RNA"/>
</dbReference>
<reference evidence="1" key="1">
    <citation type="submission" date="2021-01" db="EMBL/GenBank/DDBJ databases">
        <authorList>
            <person name="Corre E."/>
            <person name="Pelletier E."/>
            <person name="Niang G."/>
            <person name="Scheremetjew M."/>
            <person name="Finn R."/>
            <person name="Kale V."/>
            <person name="Holt S."/>
            <person name="Cochrane G."/>
            <person name="Meng A."/>
            <person name="Brown T."/>
            <person name="Cohen L."/>
        </authorList>
    </citation>
    <scope>NUCLEOTIDE SEQUENCE</scope>
    <source>
        <strain evidence="1">CCMP3105</strain>
    </source>
</reference>
<dbReference type="AlphaFoldDB" id="A0A7S4V364"/>
<accession>A0A7S4V364</accession>
<organism evidence="1">
    <name type="scientific">Alexandrium monilatum</name>
    <dbReference type="NCBI Taxonomy" id="311494"/>
    <lineage>
        <taxon>Eukaryota</taxon>
        <taxon>Sar</taxon>
        <taxon>Alveolata</taxon>
        <taxon>Dinophyceae</taxon>
        <taxon>Gonyaulacales</taxon>
        <taxon>Pyrocystaceae</taxon>
        <taxon>Alexandrium</taxon>
    </lineage>
</organism>
<protein>
    <submittedName>
        <fullName evidence="1">Uncharacterized protein</fullName>
    </submittedName>
</protein>
<proteinExistence type="predicted"/>